<dbReference type="Proteomes" id="UP000264719">
    <property type="component" value="Unassembled WGS sequence"/>
</dbReference>
<evidence type="ECO:0000313" key="3">
    <source>
        <dbReference type="Proteomes" id="UP000264719"/>
    </source>
</evidence>
<accession>A0A348WC99</accession>
<dbReference type="RefSeq" id="WP_339855181.1">
    <property type="nucleotide sequence ID" value="NZ_CAXAXR010000017.1"/>
</dbReference>
<reference evidence="2 3" key="1">
    <citation type="journal article" date="2018" name="Nat. Biotechnol.">
        <title>A standardized bacterial taxonomy based on genome phylogeny substantially revises the tree of life.</title>
        <authorList>
            <person name="Parks D.H."/>
            <person name="Chuvochina M."/>
            <person name="Waite D.W."/>
            <person name="Rinke C."/>
            <person name="Skarshewski A."/>
            <person name="Chaumeil P.A."/>
            <person name="Hugenholtz P."/>
        </authorList>
    </citation>
    <scope>NUCLEOTIDE SEQUENCE [LARGE SCALE GENOMIC DNA]</scope>
    <source>
        <strain evidence="2">UBA9169</strain>
    </source>
</reference>
<sequence length="143" mass="15573">MTALRDEIRAILREELAAVLAGHSGVTVQTVRVDTSDELNAFARNLAEQLTQPGFAEKLANGTVRFALERPATPTPSAVPMMTTPQSAQASRATPMLDKKLITESDLAQFGPGLLRIPKQARLTPLANDEARRKGVRIERIET</sequence>
<evidence type="ECO:0000313" key="2">
    <source>
        <dbReference type="EMBL" id="HAR52161.1"/>
    </source>
</evidence>
<gene>
    <name evidence="2" type="ORF">DCS45_09840</name>
</gene>
<feature type="compositionally biased region" description="Polar residues" evidence="1">
    <location>
        <begin position="83"/>
        <end position="92"/>
    </location>
</feature>
<dbReference type="EMBL" id="DMVW01000097">
    <property type="protein sequence ID" value="HAR52161.1"/>
    <property type="molecule type" value="Genomic_DNA"/>
</dbReference>
<dbReference type="AlphaFoldDB" id="A0A348WC99"/>
<comment type="caution">
    <text evidence="2">The sequence shown here is derived from an EMBL/GenBank/DDBJ whole genome shotgun (WGS) entry which is preliminary data.</text>
</comment>
<protein>
    <submittedName>
        <fullName evidence="2">Uncharacterized protein</fullName>
    </submittedName>
</protein>
<evidence type="ECO:0000256" key="1">
    <source>
        <dbReference type="SAM" id="MobiDB-lite"/>
    </source>
</evidence>
<proteinExistence type="predicted"/>
<name>A0A348WC99_9RHOB</name>
<organism evidence="2 3">
    <name type="scientific">Roseovarius nubinhibens</name>
    <dbReference type="NCBI Taxonomy" id="314263"/>
    <lineage>
        <taxon>Bacteria</taxon>
        <taxon>Pseudomonadati</taxon>
        <taxon>Pseudomonadota</taxon>
        <taxon>Alphaproteobacteria</taxon>
        <taxon>Rhodobacterales</taxon>
        <taxon>Roseobacteraceae</taxon>
        <taxon>Roseovarius</taxon>
    </lineage>
</organism>
<feature type="region of interest" description="Disordered" evidence="1">
    <location>
        <begin position="72"/>
        <end position="93"/>
    </location>
</feature>